<proteinExistence type="predicted"/>
<organism evidence="2 3">
    <name type="scientific">Piloderma croceum (strain F 1598)</name>
    <dbReference type="NCBI Taxonomy" id="765440"/>
    <lineage>
        <taxon>Eukaryota</taxon>
        <taxon>Fungi</taxon>
        <taxon>Dikarya</taxon>
        <taxon>Basidiomycota</taxon>
        <taxon>Agaricomycotina</taxon>
        <taxon>Agaricomycetes</taxon>
        <taxon>Agaricomycetidae</taxon>
        <taxon>Atheliales</taxon>
        <taxon>Atheliaceae</taxon>
        <taxon>Piloderma</taxon>
    </lineage>
</organism>
<evidence type="ECO:0000313" key="2">
    <source>
        <dbReference type="EMBL" id="KIM91485.1"/>
    </source>
</evidence>
<protein>
    <submittedName>
        <fullName evidence="2">Uncharacterized protein</fullName>
    </submittedName>
</protein>
<reference evidence="3" key="2">
    <citation type="submission" date="2015-01" db="EMBL/GenBank/DDBJ databases">
        <title>Evolutionary Origins and Diversification of the Mycorrhizal Mutualists.</title>
        <authorList>
            <consortium name="DOE Joint Genome Institute"/>
            <consortium name="Mycorrhizal Genomics Consortium"/>
            <person name="Kohler A."/>
            <person name="Kuo A."/>
            <person name="Nagy L.G."/>
            <person name="Floudas D."/>
            <person name="Copeland A."/>
            <person name="Barry K.W."/>
            <person name="Cichocki N."/>
            <person name="Veneault-Fourrey C."/>
            <person name="LaButti K."/>
            <person name="Lindquist E.A."/>
            <person name="Lipzen A."/>
            <person name="Lundell T."/>
            <person name="Morin E."/>
            <person name="Murat C."/>
            <person name="Riley R."/>
            <person name="Ohm R."/>
            <person name="Sun H."/>
            <person name="Tunlid A."/>
            <person name="Henrissat B."/>
            <person name="Grigoriev I.V."/>
            <person name="Hibbett D.S."/>
            <person name="Martin F."/>
        </authorList>
    </citation>
    <scope>NUCLEOTIDE SEQUENCE [LARGE SCALE GENOMIC DNA]</scope>
    <source>
        <strain evidence="3">F 1598</strain>
    </source>
</reference>
<keyword evidence="3" id="KW-1185">Reference proteome</keyword>
<evidence type="ECO:0000313" key="3">
    <source>
        <dbReference type="Proteomes" id="UP000054166"/>
    </source>
</evidence>
<feature type="compositionally biased region" description="Polar residues" evidence="1">
    <location>
        <begin position="73"/>
        <end position="83"/>
    </location>
</feature>
<accession>A0A0C3G5E7</accession>
<dbReference type="AlphaFoldDB" id="A0A0C3G5E7"/>
<dbReference type="EMBL" id="KN832971">
    <property type="protein sequence ID" value="KIM91485.1"/>
    <property type="molecule type" value="Genomic_DNA"/>
</dbReference>
<dbReference type="InParanoid" id="A0A0C3G5E7"/>
<sequence length="83" mass="9258">MDARTSIKRCYGPLGVNNFDTLHLDDTPIRRAVTRLDSNNYRAAQRKLPFKYALAIKVANNEAGNPRSKNHESQVLCSISGPT</sequence>
<gene>
    <name evidence="2" type="ORF">PILCRDRAFT_130795</name>
</gene>
<name>A0A0C3G5E7_PILCF</name>
<dbReference type="HOGENOM" id="CLU_2543351_0_0_1"/>
<reference evidence="2 3" key="1">
    <citation type="submission" date="2014-04" db="EMBL/GenBank/DDBJ databases">
        <authorList>
            <consortium name="DOE Joint Genome Institute"/>
            <person name="Kuo A."/>
            <person name="Tarkka M."/>
            <person name="Buscot F."/>
            <person name="Kohler A."/>
            <person name="Nagy L.G."/>
            <person name="Floudas D."/>
            <person name="Copeland A."/>
            <person name="Barry K.W."/>
            <person name="Cichocki N."/>
            <person name="Veneault-Fourrey C."/>
            <person name="LaButti K."/>
            <person name="Lindquist E.A."/>
            <person name="Lipzen A."/>
            <person name="Lundell T."/>
            <person name="Morin E."/>
            <person name="Murat C."/>
            <person name="Sun H."/>
            <person name="Tunlid A."/>
            <person name="Henrissat B."/>
            <person name="Grigoriev I.V."/>
            <person name="Hibbett D.S."/>
            <person name="Martin F."/>
            <person name="Nordberg H.P."/>
            <person name="Cantor M.N."/>
            <person name="Hua S.X."/>
        </authorList>
    </citation>
    <scope>NUCLEOTIDE SEQUENCE [LARGE SCALE GENOMIC DNA]</scope>
    <source>
        <strain evidence="2 3">F 1598</strain>
    </source>
</reference>
<feature type="region of interest" description="Disordered" evidence="1">
    <location>
        <begin position="63"/>
        <end position="83"/>
    </location>
</feature>
<evidence type="ECO:0000256" key="1">
    <source>
        <dbReference type="SAM" id="MobiDB-lite"/>
    </source>
</evidence>
<dbReference type="Proteomes" id="UP000054166">
    <property type="component" value="Unassembled WGS sequence"/>
</dbReference>